<dbReference type="Gene3D" id="2.40.30.10">
    <property type="entry name" value="Translation factors"/>
    <property type="match status" value="1"/>
</dbReference>
<dbReference type="RefSeq" id="WP_061436535.1">
    <property type="nucleotide sequence ID" value="NZ_CP014546.1"/>
</dbReference>
<dbReference type="GO" id="GO:0046872">
    <property type="term" value="F:metal ion binding"/>
    <property type="evidence" value="ECO:0007669"/>
    <property type="project" value="UniProtKB-KW"/>
</dbReference>
<comment type="subunit">
    <text evidence="9">Composed of an oxygenase subunit and a reductase subunit.</text>
</comment>
<evidence type="ECO:0000256" key="8">
    <source>
        <dbReference type="ARBA" id="ARBA00023014"/>
    </source>
</evidence>
<sequence length="324" mass="35224">MADKYQWFKVKVLAVEQQTPLIKRFTLAREDGQALPAFTGGSHVIVQMQEADGRQHSNAYSLLSDPADTRHYQIAVRLEDPSKGGSAFMHRQVEVGTVLTLSSPNNLFAIDPSAARHVLIAGGIGITPFLAQLPELRASGADYQLHYAFRSPEHGAFHPELMAGPHAERTRLYIDSQGQTLDIHALIAGQDDAAHLYVCGPRPLIDAVIDTARQLGVADSRVHWEQFAAATPASSGAFSVTLARSGRELWVEEGMSILQAIENAKAATVECLCREGVCGTCETQILQGEAQHLDQYLSDEEKAAQKTLMICVSRARGASLVLDL</sequence>
<dbReference type="GO" id="GO:0016709">
    <property type="term" value="F:oxidoreductase activity, acting on paired donors, with incorporation or reduction of molecular oxygen, NAD(P)H as one donor, and incorporation of one atom of oxygen"/>
    <property type="evidence" value="ECO:0007669"/>
    <property type="project" value="UniProtKB-UniRule"/>
</dbReference>
<dbReference type="InterPro" id="IPR050415">
    <property type="entry name" value="MRET"/>
</dbReference>
<protein>
    <recommendedName>
        <fullName evidence="9">Carnitine monooxygenase reductase subunit</fullName>
        <ecNumber evidence="9">1.14.13.239</ecNumber>
    </recommendedName>
    <alternativeName>
        <fullName evidence="9">Carnitine monooxygenase beta subunit</fullName>
    </alternativeName>
</protein>
<dbReference type="UniPathway" id="UPA00117"/>
<comment type="similarity">
    <text evidence="9">Belongs to the PDR/VanB family. CntB subfamily.</text>
</comment>
<dbReference type="PRINTS" id="PR00409">
    <property type="entry name" value="PHDIOXRDTASE"/>
</dbReference>
<dbReference type="InterPro" id="IPR006058">
    <property type="entry name" value="2Fe2S_fd_BS"/>
</dbReference>
<evidence type="ECO:0000313" key="12">
    <source>
        <dbReference type="EMBL" id="AMN80534.1"/>
    </source>
</evidence>
<keyword evidence="3 9" id="KW-0288">FMN</keyword>
<dbReference type="Gene3D" id="3.10.20.30">
    <property type="match status" value="1"/>
</dbReference>
<feature type="domain" description="2Fe-2S ferredoxin-type" evidence="10">
    <location>
        <begin position="238"/>
        <end position="324"/>
    </location>
</feature>
<feature type="binding site" evidence="9">
    <location>
        <position position="278"/>
    </location>
    <ligand>
        <name>[2Fe-2S] cluster</name>
        <dbReference type="ChEBI" id="CHEBI:190135"/>
    </ligand>
</feature>
<evidence type="ECO:0000256" key="7">
    <source>
        <dbReference type="ARBA" id="ARBA00023004"/>
    </source>
</evidence>
<dbReference type="CDD" id="cd00207">
    <property type="entry name" value="fer2"/>
    <property type="match status" value="1"/>
</dbReference>
<dbReference type="KEGG" id="pazo:AYR47_20420"/>
<evidence type="ECO:0000256" key="2">
    <source>
        <dbReference type="ARBA" id="ARBA00022630"/>
    </source>
</evidence>
<comment type="cofactor">
    <cofactor evidence="9">
        <name>[2Fe-2S] cluster</name>
        <dbReference type="ChEBI" id="CHEBI:190135"/>
    </cofactor>
    <text evidence="9">Binds 1 2Fe-2S cluster.</text>
</comment>
<keyword evidence="4 9" id="KW-0001">2Fe-2S</keyword>
<evidence type="ECO:0000259" key="11">
    <source>
        <dbReference type="PROSITE" id="PS51384"/>
    </source>
</evidence>
<evidence type="ECO:0000256" key="5">
    <source>
        <dbReference type="ARBA" id="ARBA00022723"/>
    </source>
</evidence>
<feature type="domain" description="FAD-binding FR-type" evidence="11">
    <location>
        <begin position="5"/>
        <end position="111"/>
    </location>
</feature>
<dbReference type="PANTHER" id="PTHR47354:SF1">
    <property type="entry name" value="CARNITINE MONOOXYGENASE REDUCTASE SUBUNIT"/>
    <property type="match status" value="1"/>
</dbReference>
<dbReference type="HAMAP" id="MF_02098">
    <property type="entry name" value="Carnitine_monoox_B"/>
    <property type="match status" value="1"/>
</dbReference>
<dbReference type="InterPro" id="IPR039261">
    <property type="entry name" value="FNR_nucleotide-bd"/>
</dbReference>
<dbReference type="Gene3D" id="3.40.50.80">
    <property type="entry name" value="Nucleotide-binding domain of ferredoxin-NADP reductase (FNR) module"/>
    <property type="match status" value="1"/>
</dbReference>
<comment type="catalytic activity">
    <reaction evidence="9">
        <text>(R)-carnitine + NADPH + O2 + H(+) = (3R)-3-hydroxy-4-oxobutanoate + trimethylamine + NADP(+) + H2O</text>
        <dbReference type="Rhea" id="RHEA:55368"/>
        <dbReference type="ChEBI" id="CHEBI:15377"/>
        <dbReference type="ChEBI" id="CHEBI:15378"/>
        <dbReference type="ChEBI" id="CHEBI:15379"/>
        <dbReference type="ChEBI" id="CHEBI:16347"/>
        <dbReference type="ChEBI" id="CHEBI:57783"/>
        <dbReference type="ChEBI" id="CHEBI:58349"/>
        <dbReference type="ChEBI" id="CHEBI:58389"/>
        <dbReference type="ChEBI" id="CHEBI:138809"/>
        <dbReference type="EC" id="1.14.13.239"/>
    </reaction>
</comment>
<dbReference type="AlphaFoldDB" id="A0A127I143"/>
<dbReference type="CDD" id="cd06185">
    <property type="entry name" value="PDR_like"/>
    <property type="match status" value="1"/>
</dbReference>
<dbReference type="InterPro" id="IPR054582">
    <property type="entry name" value="DmmA-like_N"/>
</dbReference>
<dbReference type="PROSITE" id="PS51085">
    <property type="entry name" value="2FE2S_FER_2"/>
    <property type="match status" value="1"/>
</dbReference>
<dbReference type="InterPro" id="IPR012675">
    <property type="entry name" value="Beta-grasp_dom_sf"/>
</dbReference>
<dbReference type="EMBL" id="CP014546">
    <property type="protein sequence ID" value="AMN80534.1"/>
    <property type="molecule type" value="Genomic_DNA"/>
</dbReference>
<dbReference type="PROSITE" id="PS51384">
    <property type="entry name" value="FAD_FR"/>
    <property type="match status" value="1"/>
</dbReference>
<dbReference type="SUPFAM" id="SSF52343">
    <property type="entry name" value="Ferredoxin reductase-like, C-terminal NADP-linked domain"/>
    <property type="match status" value="1"/>
</dbReference>
<evidence type="ECO:0000256" key="3">
    <source>
        <dbReference type="ARBA" id="ARBA00022643"/>
    </source>
</evidence>
<dbReference type="Proteomes" id="UP000070516">
    <property type="component" value="Chromosome"/>
</dbReference>
<comment type="catalytic activity">
    <reaction evidence="9">
        <text>(R)-carnitine + NADH + O2 + H(+) = (3R)-3-hydroxy-4-oxobutanoate + trimethylamine + NAD(+) + H2O</text>
        <dbReference type="Rhea" id="RHEA:55396"/>
        <dbReference type="ChEBI" id="CHEBI:15377"/>
        <dbReference type="ChEBI" id="CHEBI:15378"/>
        <dbReference type="ChEBI" id="CHEBI:15379"/>
        <dbReference type="ChEBI" id="CHEBI:16347"/>
        <dbReference type="ChEBI" id="CHEBI:57540"/>
        <dbReference type="ChEBI" id="CHEBI:57945"/>
        <dbReference type="ChEBI" id="CHEBI:58389"/>
        <dbReference type="ChEBI" id="CHEBI:138809"/>
        <dbReference type="EC" id="1.14.13.239"/>
    </reaction>
</comment>
<dbReference type="InterPro" id="IPR017938">
    <property type="entry name" value="Riboflavin_synthase-like_b-brl"/>
</dbReference>
<evidence type="ECO:0000313" key="13">
    <source>
        <dbReference type="Proteomes" id="UP000070516"/>
    </source>
</evidence>
<comment type="pathway">
    <text evidence="9">Amine and polyamine metabolism; carnitine metabolism.</text>
</comment>
<keyword evidence="2 9" id="KW-0285">Flavoprotein</keyword>
<dbReference type="Pfam" id="PF00111">
    <property type="entry name" value="Fer2"/>
    <property type="match status" value="1"/>
</dbReference>
<organism evidence="12 13">
    <name type="scientific">Pseudomonas azotoformans</name>
    <dbReference type="NCBI Taxonomy" id="47878"/>
    <lineage>
        <taxon>Bacteria</taxon>
        <taxon>Pseudomonadati</taxon>
        <taxon>Pseudomonadota</taxon>
        <taxon>Gammaproteobacteria</taxon>
        <taxon>Pseudomonadales</taxon>
        <taxon>Pseudomonadaceae</taxon>
        <taxon>Pseudomonas</taxon>
    </lineage>
</organism>
<dbReference type="InterPro" id="IPR036010">
    <property type="entry name" value="2Fe-2S_ferredoxin-like_sf"/>
</dbReference>
<evidence type="ECO:0000256" key="1">
    <source>
        <dbReference type="ARBA" id="ARBA00001917"/>
    </source>
</evidence>
<dbReference type="InterPro" id="IPR039003">
    <property type="entry name" value="Carnitine_monoox_B"/>
</dbReference>
<feature type="binding site" evidence="9">
    <location>
        <position position="273"/>
    </location>
    <ligand>
        <name>[2Fe-2S] cluster</name>
        <dbReference type="ChEBI" id="CHEBI:190135"/>
    </ligand>
</feature>
<keyword evidence="9" id="KW-0521">NADP</keyword>
<comment type="function">
    <text evidence="9">Converts carnitine to trimethylamine and malic semialdehyde.</text>
</comment>
<proteinExistence type="inferred from homology"/>
<evidence type="ECO:0000256" key="9">
    <source>
        <dbReference type="HAMAP-Rule" id="MF_02098"/>
    </source>
</evidence>
<dbReference type="SUPFAM" id="SSF54292">
    <property type="entry name" value="2Fe-2S ferredoxin-like"/>
    <property type="match status" value="1"/>
</dbReference>
<dbReference type="SUPFAM" id="SSF63380">
    <property type="entry name" value="Riboflavin synthase domain-like"/>
    <property type="match status" value="1"/>
</dbReference>
<keyword evidence="8 9" id="KW-0411">Iron-sulfur</keyword>
<evidence type="ECO:0000256" key="6">
    <source>
        <dbReference type="ARBA" id="ARBA00023002"/>
    </source>
</evidence>
<evidence type="ECO:0000256" key="4">
    <source>
        <dbReference type="ARBA" id="ARBA00022714"/>
    </source>
</evidence>
<reference evidence="12 13" key="1">
    <citation type="submission" date="2016-02" db="EMBL/GenBank/DDBJ databases">
        <title>Complete genome sequence of Pseudomonas azotoformans S4.</title>
        <authorList>
            <person name="Fang Y."/>
            <person name="Wu L."/>
            <person name="Feng G."/>
        </authorList>
    </citation>
    <scope>NUCLEOTIDE SEQUENCE [LARGE SCALE GENOMIC DNA]</scope>
    <source>
        <strain evidence="12 13">S4</strain>
    </source>
</reference>
<dbReference type="GO" id="GO:0051537">
    <property type="term" value="F:2 iron, 2 sulfur cluster binding"/>
    <property type="evidence" value="ECO:0007669"/>
    <property type="project" value="UniProtKB-UniRule"/>
</dbReference>
<dbReference type="InterPro" id="IPR017927">
    <property type="entry name" value="FAD-bd_FR_type"/>
</dbReference>
<dbReference type="InterPro" id="IPR001041">
    <property type="entry name" value="2Fe-2S_ferredoxin-type"/>
</dbReference>
<feature type="binding site" evidence="9">
    <location>
        <position position="281"/>
    </location>
    <ligand>
        <name>[2Fe-2S] cluster</name>
        <dbReference type="ChEBI" id="CHEBI:190135"/>
    </ligand>
</feature>
<gene>
    <name evidence="12" type="ORF">AYR47_20420</name>
</gene>
<keyword evidence="7 9" id="KW-0408">Iron</keyword>
<keyword evidence="9" id="KW-0520">NAD</keyword>
<keyword evidence="6 9" id="KW-0560">Oxidoreductase</keyword>
<evidence type="ECO:0000259" key="10">
    <source>
        <dbReference type="PROSITE" id="PS51085"/>
    </source>
</evidence>
<dbReference type="GO" id="GO:0009437">
    <property type="term" value="P:carnitine metabolic process"/>
    <property type="evidence" value="ECO:0007669"/>
    <property type="project" value="UniProtKB-UniRule"/>
</dbReference>
<name>A0A127I143_PSEAZ</name>
<comment type="cofactor">
    <cofactor evidence="1 9">
        <name>FMN</name>
        <dbReference type="ChEBI" id="CHEBI:58210"/>
    </cofactor>
</comment>
<feature type="binding site" evidence="9">
    <location>
        <position position="311"/>
    </location>
    <ligand>
        <name>[2Fe-2S] cluster</name>
        <dbReference type="ChEBI" id="CHEBI:190135"/>
    </ligand>
</feature>
<dbReference type="EC" id="1.14.13.239" evidence="9"/>
<dbReference type="PANTHER" id="PTHR47354">
    <property type="entry name" value="NADH OXIDOREDUCTASE HCR"/>
    <property type="match status" value="1"/>
</dbReference>
<dbReference type="PROSITE" id="PS00197">
    <property type="entry name" value="2FE2S_FER_1"/>
    <property type="match status" value="1"/>
</dbReference>
<dbReference type="Pfam" id="PF22290">
    <property type="entry name" value="DmmA-like_N"/>
    <property type="match status" value="1"/>
</dbReference>
<accession>A0A127I143</accession>
<keyword evidence="5 9" id="KW-0479">Metal-binding</keyword>